<dbReference type="InterPro" id="IPR015414">
    <property type="entry name" value="TMEM64"/>
</dbReference>
<keyword evidence="2 6" id="KW-1003">Cell membrane</keyword>
<evidence type="ECO:0000256" key="4">
    <source>
        <dbReference type="ARBA" id="ARBA00022989"/>
    </source>
</evidence>
<protein>
    <recommendedName>
        <fullName evidence="6">TVP38/TMEM64 family membrane protein</fullName>
    </recommendedName>
</protein>
<sequence>MLRKLAVFSFSMITVTLLLFFHEPLLQWIQSNERESIVVTTLIATLMSSFPVIPYPIVGGVIGAAFGPVLGALIIWMGSTFASILFFAMIRYGGFHQWGEKTLRRYPVTKKLTILFERNAFLSITMMRMIPVIPSIIINTYAAASRVSFPVYTIASGLGKIPAMTLFAVIGYTIVTDPQELVVMLAIYGSFLAIVYGGYRLWTKRMENENKDVSLQNNPPSEY</sequence>
<feature type="transmembrane region" description="Helical" evidence="6">
    <location>
        <begin position="6"/>
        <end position="25"/>
    </location>
</feature>
<evidence type="ECO:0000313" key="9">
    <source>
        <dbReference type="Proteomes" id="UP000198935"/>
    </source>
</evidence>
<accession>A0A1H3V0H4</accession>
<dbReference type="PANTHER" id="PTHR12677">
    <property type="entry name" value="GOLGI APPARATUS MEMBRANE PROTEIN TVP38-RELATED"/>
    <property type="match status" value="1"/>
</dbReference>
<keyword evidence="5 6" id="KW-0472">Membrane</keyword>
<keyword evidence="4 6" id="KW-1133">Transmembrane helix</keyword>
<evidence type="ECO:0000256" key="5">
    <source>
        <dbReference type="ARBA" id="ARBA00023136"/>
    </source>
</evidence>
<dbReference type="OrthoDB" id="2381682at2"/>
<feature type="transmembrane region" description="Helical" evidence="6">
    <location>
        <begin position="69"/>
        <end position="90"/>
    </location>
</feature>
<evidence type="ECO:0000256" key="2">
    <source>
        <dbReference type="ARBA" id="ARBA00022475"/>
    </source>
</evidence>
<dbReference type="STRING" id="1503961.SAMN05421736_13213"/>
<dbReference type="AlphaFoldDB" id="A0A1H3V0H4"/>
<gene>
    <name evidence="8" type="ORF">SAMN05421736_13213</name>
</gene>
<comment type="similarity">
    <text evidence="6">Belongs to the TVP38/TMEM64 family.</text>
</comment>
<evidence type="ECO:0000313" key="8">
    <source>
        <dbReference type="EMBL" id="SDZ68154.1"/>
    </source>
</evidence>
<evidence type="ECO:0000256" key="1">
    <source>
        <dbReference type="ARBA" id="ARBA00004651"/>
    </source>
</evidence>
<feature type="transmembrane region" description="Helical" evidence="6">
    <location>
        <begin position="149"/>
        <end position="174"/>
    </location>
</feature>
<feature type="transmembrane region" description="Helical" evidence="6">
    <location>
        <begin position="181"/>
        <end position="199"/>
    </location>
</feature>
<proteinExistence type="inferred from homology"/>
<organism evidence="8 9">
    <name type="scientific">Evansella caseinilytica</name>
    <dbReference type="NCBI Taxonomy" id="1503961"/>
    <lineage>
        <taxon>Bacteria</taxon>
        <taxon>Bacillati</taxon>
        <taxon>Bacillota</taxon>
        <taxon>Bacilli</taxon>
        <taxon>Bacillales</taxon>
        <taxon>Bacillaceae</taxon>
        <taxon>Evansella</taxon>
    </lineage>
</organism>
<reference evidence="9" key="1">
    <citation type="submission" date="2016-10" db="EMBL/GenBank/DDBJ databases">
        <authorList>
            <person name="Varghese N."/>
            <person name="Submissions S."/>
        </authorList>
    </citation>
    <scope>NUCLEOTIDE SEQUENCE [LARGE SCALE GENOMIC DNA]</scope>
    <source>
        <strain evidence="9">SP</strain>
    </source>
</reference>
<comment type="subcellular location">
    <subcellularLocation>
        <location evidence="1 6">Cell membrane</location>
        <topology evidence="1 6">Multi-pass membrane protein</topology>
    </subcellularLocation>
</comment>
<evidence type="ECO:0000256" key="3">
    <source>
        <dbReference type="ARBA" id="ARBA00022692"/>
    </source>
</evidence>
<dbReference type="Pfam" id="PF09335">
    <property type="entry name" value="VTT_dom"/>
    <property type="match status" value="1"/>
</dbReference>
<name>A0A1H3V0H4_9BACI</name>
<evidence type="ECO:0000259" key="7">
    <source>
        <dbReference type="Pfam" id="PF09335"/>
    </source>
</evidence>
<evidence type="ECO:0000256" key="6">
    <source>
        <dbReference type="RuleBase" id="RU366058"/>
    </source>
</evidence>
<dbReference type="EMBL" id="FNPI01000032">
    <property type="protein sequence ID" value="SDZ68154.1"/>
    <property type="molecule type" value="Genomic_DNA"/>
</dbReference>
<feature type="domain" description="VTT" evidence="7">
    <location>
        <begin position="54"/>
        <end position="172"/>
    </location>
</feature>
<dbReference type="GO" id="GO:0005886">
    <property type="term" value="C:plasma membrane"/>
    <property type="evidence" value="ECO:0007669"/>
    <property type="project" value="UniProtKB-SubCell"/>
</dbReference>
<keyword evidence="3 6" id="KW-0812">Transmembrane</keyword>
<feature type="transmembrane region" description="Helical" evidence="6">
    <location>
        <begin position="37"/>
        <end position="57"/>
    </location>
</feature>
<keyword evidence="9" id="KW-1185">Reference proteome</keyword>
<dbReference type="InterPro" id="IPR032816">
    <property type="entry name" value="VTT_dom"/>
</dbReference>
<feature type="transmembrane region" description="Helical" evidence="6">
    <location>
        <begin position="120"/>
        <end position="143"/>
    </location>
</feature>
<dbReference type="PANTHER" id="PTHR12677:SF59">
    <property type="entry name" value="GOLGI APPARATUS MEMBRANE PROTEIN TVP38-RELATED"/>
    <property type="match status" value="1"/>
</dbReference>
<dbReference type="Proteomes" id="UP000198935">
    <property type="component" value="Unassembled WGS sequence"/>
</dbReference>